<evidence type="ECO:0000259" key="8">
    <source>
        <dbReference type="SMART" id="SM00387"/>
    </source>
</evidence>
<evidence type="ECO:0000259" key="9">
    <source>
        <dbReference type="SMART" id="SM00388"/>
    </source>
</evidence>
<dbReference type="PRINTS" id="PR00344">
    <property type="entry name" value="BCTRLSENSOR"/>
</dbReference>
<evidence type="ECO:0000256" key="4">
    <source>
        <dbReference type="ARBA" id="ARBA00022679"/>
    </source>
</evidence>
<dbReference type="InterPro" id="IPR036890">
    <property type="entry name" value="HATPase_C_sf"/>
</dbReference>
<dbReference type="GO" id="GO:0009927">
    <property type="term" value="F:histidine phosphotransfer kinase activity"/>
    <property type="evidence" value="ECO:0007669"/>
    <property type="project" value="TreeGrafter"/>
</dbReference>
<dbReference type="Gene3D" id="1.25.40.10">
    <property type="entry name" value="Tetratricopeptide repeat domain"/>
    <property type="match status" value="1"/>
</dbReference>
<keyword evidence="11" id="KW-1185">Reference proteome</keyword>
<dbReference type="SMART" id="SM00028">
    <property type="entry name" value="TPR"/>
    <property type="match status" value="4"/>
</dbReference>
<dbReference type="EC" id="2.7.13.3" evidence="2"/>
<dbReference type="FunFam" id="3.30.565.10:FF:000006">
    <property type="entry name" value="Sensor histidine kinase WalK"/>
    <property type="match status" value="1"/>
</dbReference>
<feature type="transmembrane region" description="Helical" evidence="7">
    <location>
        <begin position="371"/>
        <end position="394"/>
    </location>
</feature>
<dbReference type="Gene3D" id="1.10.287.130">
    <property type="match status" value="1"/>
</dbReference>
<feature type="domain" description="Histidine kinase/HSP90-like ATPase" evidence="8">
    <location>
        <begin position="542"/>
        <end position="653"/>
    </location>
</feature>
<keyword evidence="7" id="KW-0472">Membrane</keyword>
<dbReference type="SUPFAM" id="SSF47384">
    <property type="entry name" value="Homodimeric domain of signal transducing histidine kinase"/>
    <property type="match status" value="1"/>
</dbReference>
<dbReference type="SMART" id="SM00388">
    <property type="entry name" value="HisKA"/>
    <property type="match status" value="1"/>
</dbReference>
<reference evidence="10 11" key="1">
    <citation type="submission" date="2018-08" db="EMBL/GenBank/DDBJ databases">
        <title>Chitinophaga sp. K20C18050901, a novel bacterium isolated from forest soil.</title>
        <authorList>
            <person name="Wang C."/>
        </authorList>
    </citation>
    <scope>NUCLEOTIDE SEQUENCE [LARGE SCALE GENOMIC DNA]</scope>
    <source>
        <strain evidence="10 11">K20C18050901</strain>
    </source>
</reference>
<dbReference type="SUPFAM" id="SSF55874">
    <property type="entry name" value="ATPase domain of HSP90 chaperone/DNA topoisomerase II/histidine kinase"/>
    <property type="match status" value="1"/>
</dbReference>
<dbReference type="EMBL" id="QTJV01000007">
    <property type="protein sequence ID" value="RFM33355.1"/>
    <property type="molecule type" value="Genomic_DNA"/>
</dbReference>
<evidence type="ECO:0000256" key="3">
    <source>
        <dbReference type="ARBA" id="ARBA00022553"/>
    </source>
</evidence>
<keyword evidence="3" id="KW-0597">Phosphoprotein</keyword>
<dbReference type="Gene3D" id="3.30.565.10">
    <property type="entry name" value="Histidine kinase-like ATPase, C-terminal domain"/>
    <property type="match status" value="1"/>
</dbReference>
<dbReference type="InterPro" id="IPR004358">
    <property type="entry name" value="Sig_transdc_His_kin-like_C"/>
</dbReference>
<dbReference type="PANTHER" id="PTHR43047:SF72">
    <property type="entry name" value="OSMOSENSING HISTIDINE PROTEIN KINASE SLN1"/>
    <property type="match status" value="1"/>
</dbReference>
<proteinExistence type="predicted"/>
<dbReference type="InterPro" id="IPR003661">
    <property type="entry name" value="HisK_dim/P_dom"/>
</dbReference>
<dbReference type="SUPFAM" id="SSF48452">
    <property type="entry name" value="TPR-like"/>
    <property type="match status" value="1"/>
</dbReference>
<dbReference type="InterPro" id="IPR003594">
    <property type="entry name" value="HATPase_dom"/>
</dbReference>
<dbReference type="AlphaFoldDB" id="A0A3E1NZN1"/>
<evidence type="ECO:0000313" key="11">
    <source>
        <dbReference type="Proteomes" id="UP000261174"/>
    </source>
</evidence>
<sequence>MNTYWQRRNSAFYTVLILMLTLFFTKPVACDAQSQVTDSLTKVLAAHPSKDTIRVNILNQLSRFLFTQVPSLTETYAKEAFHISDSLYYLPGKMWATRNLALAENAKGNLEKQTDLTLEALKLAEQLKDLKATGVLNADLGNIFIEQQQPRQGLIYQKKALAIKQRGNDQAEIGKTLNGIGTSYMVLKEWDSALHFLYASERIKLALNDHRGLAYAYENIGTVLSVKGRYKEALRYHTMSSQFYKESDNVQGVVKSYLNLAQTHTFLKDFAAAEEDLQNARRLNKNMQNARNEMIYYRYRAMLDSARGNYAQALENFKEFQALSEEVFSTEKSKFIANSREKYESEKKQHENELLKKEQLLHLATIRQQKIFVFFCIGMFIALATVTVLLYRVFKRQQELYSQLNSRNRRVQQQNQIIMDQNAALESGNQVKDKIFSVISHDLRAPLGILEGMLFLLRDEKMTQEQFNMFVDELWRDVKNTSSMMDNLLQWANSQMKGIRVMADDFNITALLDSEFELLQTLARQKEIQLNHLLPPVIHVYADKDMIRMVLRNLVSNAIKFTPKKGVITVDYKLMPDKVEIMVKDNGVGIPLEDQSKVFSNIYYSTTGTQNEKGCGLGLPLSKDFIQLNNGQIWFHSFKDKGTSFHFTLPLSEDEETTSAHGMTIILQTSRDYSH</sequence>
<evidence type="ECO:0000256" key="1">
    <source>
        <dbReference type="ARBA" id="ARBA00000085"/>
    </source>
</evidence>
<keyword evidence="5" id="KW-0418">Kinase</keyword>
<dbReference type="InterPro" id="IPR036097">
    <property type="entry name" value="HisK_dim/P_sf"/>
</dbReference>
<keyword evidence="6" id="KW-0175">Coiled coil</keyword>
<dbReference type="SMART" id="SM00387">
    <property type="entry name" value="HATPase_c"/>
    <property type="match status" value="1"/>
</dbReference>
<keyword evidence="7" id="KW-0812">Transmembrane</keyword>
<name>A0A3E1NZN1_9BACT</name>
<evidence type="ECO:0000256" key="6">
    <source>
        <dbReference type="SAM" id="Coils"/>
    </source>
</evidence>
<dbReference type="Proteomes" id="UP000261174">
    <property type="component" value="Unassembled WGS sequence"/>
</dbReference>
<evidence type="ECO:0000313" key="10">
    <source>
        <dbReference type="EMBL" id="RFM33355.1"/>
    </source>
</evidence>
<feature type="coiled-coil region" evidence="6">
    <location>
        <begin position="333"/>
        <end position="360"/>
    </location>
</feature>
<dbReference type="PANTHER" id="PTHR43047">
    <property type="entry name" value="TWO-COMPONENT HISTIDINE PROTEIN KINASE"/>
    <property type="match status" value="1"/>
</dbReference>
<dbReference type="GO" id="GO:0000155">
    <property type="term" value="F:phosphorelay sensor kinase activity"/>
    <property type="evidence" value="ECO:0007669"/>
    <property type="project" value="InterPro"/>
</dbReference>
<dbReference type="OrthoDB" id="9781208at2"/>
<comment type="catalytic activity">
    <reaction evidence="1">
        <text>ATP + protein L-histidine = ADP + protein N-phospho-L-histidine.</text>
        <dbReference type="EC" id="2.7.13.3"/>
    </reaction>
</comment>
<dbReference type="CDD" id="cd00082">
    <property type="entry name" value="HisKA"/>
    <property type="match status" value="1"/>
</dbReference>
<keyword evidence="4" id="KW-0808">Transferase</keyword>
<keyword evidence="7" id="KW-1133">Transmembrane helix</keyword>
<dbReference type="Pfam" id="PF13424">
    <property type="entry name" value="TPR_12"/>
    <property type="match status" value="1"/>
</dbReference>
<evidence type="ECO:0000256" key="2">
    <source>
        <dbReference type="ARBA" id="ARBA00012438"/>
    </source>
</evidence>
<gene>
    <name evidence="10" type="ORF">DXN04_20245</name>
</gene>
<feature type="domain" description="Signal transduction histidine kinase dimerisation/phosphoacceptor" evidence="9">
    <location>
        <begin position="431"/>
        <end position="497"/>
    </location>
</feature>
<organism evidence="10 11">
    <name type="scientific">Chitinophaga silvisoli</name>
    <dbReference type="NCBI Taxonomy" id="2291814"/>
    <lineage>
        <taxon>Bacteria</taxon>
        <taxon>Pseudomonadati</taxon>
        <taxon>Bacteroidota</taxon>
        <taxon>Chitinophagia</taxon>
        <taxon>Chitinophagales</taxon>
        <taxon>Chitinophagaceae</taxon>
        <taxon>Chitinophaga</taxon>
    </lineage>
</organism>
<accession>A0A3E1NZN1</accession>
<dbReference type="GO" id="GO:0005886">
    <property type="term" value="C:plasma membrane"/>
    <property type="evidence" value="ECO:0007669"/>
    <property type="project" value="TreeGrafter"/>
</dbReference>
<dbReference type="InterPro" id="IPR019734">
    <property type="entry name" value="TPR_rpt"/>
</dbReference>
<evidence type="ECO:0000256" key="7">
    <source>
        <dbReference type="SAM" id="Phobius"/>
    </source>
</evidence>
<dbReference type="RefSeq" id="WP_116855202.1">
    <property type="nucleotide sequence ID" value="NZ_QTJV01000007.1"/>
</dbReference>
<protein>
    <recommendedName>
        <fullName evidence="2">histidine kinase</fullName>
        <ecNumber evidence="2">2.7.13.3</ecNumber>
    </recommendedName>
</protein>
<dbReference type="InterPro" id="IPR011990">
    <property type="entry name" value="TPR-like_helical_dom_sf"/>
</dbReference>
<dbReference type="CDD" id="cd00075">
    <property type="entry name" value="HATPase"/>
    <property type="match status" value="1"/>
</dbReference>
<evidence type="ECO:0000256" key="5">
    <source>
        <dbReference type="ARBA" id="ARBA00022777"/>
    </source>
</evidence>
<comment type="caution">
    <text evidence="10">The sequence shown here is derived from an EMBL/GenBank/DDBJ whole genome shotgun (WGS) entry which is preliminary data.</text>
</comment>
<dbReference type="Pfam" id="PF02518">
    <property type="entry name" value="HATPase_c"/>
    <property type="match status" value="1"/>
</dbReference>